<dbReference type="Pfam" id="PF07730">
    <property type="entry name" value="HisKA_3"/>
    <property type="match status" value="1"/>
</dbReference>
<keyword evidence="13" id="KW-1185">Reference proteome</keyword>
<organism evidence="12 13">
    <name type="scientific">Microbacterium lushaniae</name>
    <dbReference type="NCBI Taxonomy" id="2614639"/>
    <lineage>
        <taxon>Bacteria</taxon>
        <taxon>Bacillati</taxon>
        <taxon>Actinomycetota</taxon>
        <taxon>Actinomycetes</taxon>
        <taxon>Micrococcales</taxon>
        <taxon>Microbacteriaceae</taxon>
        <taxon>Microbacterium</taxon>
    </lineage>
</organism>
<feature type="transmembrane region" description="Helical" evidence="9">
    <location>
        <begin position="154"/>
        <end position="172"/>
    </location>
</feature>
<keyword evidence="6 12" id="KW-0418">Kinase</keyword>
<feature type="domain" description="Histidine kinase/HSP90-like ATPase" evidence="10">
    <location>
        <begin position="313"/>
        <end position="407"/>
    </location>
</feature>
<keyword evidence="9" id="KW-0472">Membrane</keyword>
<comment type="catalytic activity">
    <reaction evidence="1">
        <text>ATP + protein L-histidine = ADP + protein N-phospho-L-histidine.</text>
        <dbReference type="EC" id="2.7.13.3"/>
    </reaction>
</comment>
<name>A0A5J6L711_9MICO</name>
<evidence type="ECO:0000256" key="3">
    <source>
        <dbReference type="ARBA" id="ARBA00022553"/>
    </source>
</evidence>
<evidence type="ECO:0000313" key="12">
    <source>
        <dbReference type="EMBL" id="QEW04313.1"/>
    </source>
</evidence>
<evidence type="ECO:0000256" key="9">
    <source>
        <dbReference type="SAM" id="Phobius"/>
    </source>
</evidence>
<dbReference type="KEGG" id="mlz:F6J85_15260"/>
<keyword evidence="4" id="KW-0808">Transferase</keyword>
<dbReference type="InterPro" id="IPR036890">
    <property type="entry name" value="HATPase_C_sf"/>
</dbReference>
<evidence type="ECO:0000259" key="11">
    <source>
        <dbReference type="Pfam" id="PF07730"/>
    </source>
</evidence>
<evidence type="ECO:0000256" key="2">
    <source>
        <dbReference type="ARBA" id="ARBA00012438"/>
    </source>
</evidence>
<dbReference type="GO" id="GO:0000155">
    <property type="term" value="F:phosphorelay sensor kinase activity"/>
    <property type="evidence" value="ECO:0007669"/>
    <property type="project" value="InterPro"/>
</dbReference>
<dbReference type="EC" id="2.7.13.3" evidence="2"/>
<evidence type="ECO:0000256" key="1">
    <source>
        <dbReference type="ARBA" id="ARBA00000085"/>
    </source>
</evidence>
<dbReference type="Proteomes" id="UP000325516">
    <property type="component" value="Chromosome"/>
</dbReference>
<keyword evidence="3" id="KW-0597">Phosphoprotein</keyword>
<dbReference type="EMBL" id="CP044232">
    <property type="protein sequence ID" value="QEW04313.1"/>
    <property type="molecule type" value="Genomic_DNA"/>
</dbReference>
<feature type="domain" description="Signal transduction histidine kinase subgroup 3 dimerisation and phosphoacceptor" evidence="11">
    <location>
        <begin position="200"/>
        <end position="267"/>
    </location>
</feature>
<proteinExistence type="predicted"/>
<keyword evidence="7" id="KW-0067">ATP-binding</keyword>
<dbReference type="AlphaFoldDB" id="A0A5J6L711"/>
<accession>A0A5J6L711</accession>
<feature type="transmembrane region" description="Helical" evidence="9">
    <location>
        <begin position="96"/>
        <end position="113"/>
    </location>
</feature>
<feature type="transmembrane region" description="Helical" evidence="9">
    <location>
        <begin position="20"/>
        <end position="41"/>
    </location>
</feature>
<keyword evidence="9" id="KW-0812">Transmembrane</keyword>
<dbReference type="InterPro" id="IPR011712">
    <property type="entry name" value="Sig_transdc_His_kin_sub3_dim/P"/>
</dbReference>
<feature type="transmembrane region" description="Helical" evidence="9">
    <location>
        <begin position="120"/>
        <end position="142"/>
    </location>
</feature>
<evidence type="ECO:0000256" key="5">
    <source>
        <dbReference type="ARBA" id="ARBA00022741"/>
    </source>
</evidence>
<evidence type="ECO:0000313" key="13">
    <source>
        <dbReference type="Proteomes" id="UP000325516"/>
    </source>
</evidence>
<evidence type="ECO:0000256" key="4">
    <source>
        <dbReference type="ARBA" id="ARBA00022679"/>
    </source>
</evidence>
<protein>
    <recommendedName>
        <fullName evidence="2">histidine kinase</fullName>
        <ecNumber evidence="2">2.7.13.3</ecNumber>
    </recommendedName>
</protein>
<dbReference type="InterPro" id="IPR003594">
    <property type="entry name" value="HATPase_dom"/>
</dbReference>
<evidence type="ECO:0000259" key="10">
    <source>
        <dbReference type="Pfam" id="PF02518"/>
    </source>
</evidence>
<gene>
    <name evidence="12" type="ORF">F6J85_15260</name>
</gene>
<dbReference type="GO" id="GO:0046983">
    <property type="term" value="F:protein dimerization activity"/>
    <property type="evidence" value="ECO:0007669"/>
    <property type="project" value="InterPro"/>
</dbReference>
<sequence length="415" mass="44186">MTSATNTRAAGHQSNVELPFWAWCTAVAFCTTLFTAAVPITTAVYDVPLLVAFAICTVQSGSLILTIFRPLVGAAVHLASIVALALATRGFSEGPWPLPVTGLISLGALILLLGIRERWIVSLTVWWVSIVVLAAVIAASPAQYASPDQWGSNLIIYSSYTVTVLAAAIAVGQRARIRSDLARARRDIELEHAQRLYVEERGRIARELHDVVAHSMSIIHMQAISAPFRLRDAAPSAIEEEFTDIARSARTALSEMRHLLGALRSGDEDADLLPQPQLTELSELAQSASRAGTDVEMVTDPRAFTASSLVQLTAYRIVQEALSNVVRHAAGAPTTVRVSVGEESVLIEVRNVGPGRVTGAAAGMPIVDRGGQGLRGMRERVSLLGGHVTTGPTPDGGYLVTAVLPAAIESRVETP</sequence>
<dbReference type="GO" id="GO:0005524">
    <property type="term" value="F:ATP binding"/>
    <property type="evidence" value="ECO:0007669"/>
    <property type="project" value="UniProtKB-KW"/>
</dbReference>
<feature type="transmembrane region" description="Helical" evidence="9">
    <location>
        <begin position="47"/>
        <end position="65"/>
    </location>
</feature>
<reference evidence="13" key="1">
    <citation type="submission" date="2019-09" db="EMBL/GenBank/DDBJ databases">
        <title>Mumia zhuanghuii sp. nov. isolated from the intestinal contents of plateau pika (Ochotona curzoniae) in the Qinghai-Tibet plateau of China.</title>
        <authorList>
            <person name="Tian Z."/>
        </authorList>
    </citation>
    <scope>NUCLEOTIDE SEQUENCE [LARGE SCALE GENOMIC DNA]</scope>
    <source>
        <strain evidence="13">L-031</strain>
    </source>
</reference>
<dbReference type="Pfam" id="PF02518">
    <property type="entry name" value="HATPase_c"/>
    <property type="match status" value="1"/>
</dbReference>
<keyword evidence="5" id="KW-0547">Nucleotide-binding</keyword>
<dbReference type="SUPFAM" id="SSF55874">
    <property type="entry name" value="ATPase domain of HSP90 chaperone/DNA topoisomerase II/histidine kinase"/>
    <property type="match status" value="1"/>
</dbReference>
<evidence type="ECO:0000256" key="6">
    <source>
        <dbReference type="ARBA" id="ARBA00022777"/>
    </source>
</evidence>
<dbReference type="Gene3D" id="1.20.5.1930">
    <property type="match status" value="1"/>
</dbReference>
<dbReference type="RefSeq" id="WP_150926334.1">
    <property type="nucleotide sequence ID" value="NZ_CP044232.1"/>
</dbReference>
<keyword evidence="8" id="KW-0902">Two-component regulatory system</keyword>
<dbReference type="Gene3D" id="3.30.565.10">
    <property type="entry name" value="Histidine kinase-like ATPase, C-terminal domain"/>
    <property type="match status" value="1"/>
</dbReference>
<dbReference type="CDD" id="cd16917">
    <property type="entry name" value="HATPase_UhpB-NarQ-NarX-like"/>
    <property type="match status" value="1"/>
</dbReference>
<evidence type="ECO:0000256" key="8">
    <source>
        <dbReference type="ARBA" id="ARBA00023012"/>
    </source>
</evidence>
<dbReference type="InterPro" id="IPR050482">
    <property type="entry name" value="Sensor_HK_TwoCompSys"/>
</dbReference>
<dbReference type="GO" id="GO:0016020">
    <property type="term" value="C:membrane"/>
    <property type="evidence" value="ECO:0007669"/>
    <property type="project" value="InterPro"/>
</dbReference>
<dbReference type="PANTHER" id="PTHR24421:SF10">
    <property type="entry name" value="NITRATE_NITRITE SENSOR PROTEIN NARQ"/>
    <property type="match status" value="1"/>
</dbReference>
<keyword evidence="9" id="KW-1133">Transmembrane helix</keyword>
<dbReference type="PANTHER" id="PTHR24421">
    <property type="entry name" value="NITRATE/NITRITE SENSOR PROTEIN NARX-RELATED"/>
    <property type="match status" value="1"/>
</dbReference>
<evidence type="ECO:0000256" key="7">
    <source>
        <dbReference type="ARBA" id="ARBA00022840"/>
    </source>
</evidence>
<feature type="transmembrane region" description="Helical" evidence="9">
    <location>
        <begin position="72"/>
        <end position="90"/>
    </location>
</feature>